<dbReference type="NCBIfam" id="TIGR01256">
    <property type="entry name" value="modA"/>
    <property type="match status" value="1"/>
</dbReference>
<accession>A0A084GJI0</accession>
<dbReference type="FunFam" id="3.40.190.10:FF:000035">
    <property type="entry name" value="Molybdate ABC transporter substrate-binding protein"/>
    <property type="match status" value="1"/>
</dbReference>
<feature type="chain" id="PRO_5001775893" description="Molybdenum ABC transporter substrate-binding protein" evidence="7">
    <location>
        <begin position="22"/>
        <end position="256"/>
    </location>
</feature>
<feature type="signal peptide" evidence="7">
    <location>
        <begin position="1"/>
        <end position="21"/>
    </location>
</feature>
<keyword evidence="9" id="KW-1185">Reference proteome</keyword>
<dbReference type="RefSeq" id="WP_029567060.1">
    <property type="nucleotide sequence ID" value="NZ_JNVC02000019.1"/>
</dbReference>
<feature type="binding site" evidence="5">
    <location>
        <position position="36"/>
    </location>
    <ligand>
        <name>molybdate</name>
        <dbReference type="ChEBI" id="CHEBI:36264"/>
    </ligand>
</feature>
<dbReference type="PANTHER" id="PTHR30632">
    <property type="entry name" value="MOLYBDATE-BINDING PERIPLASMIC PROTEIN"/>
    <property type="match status" value="1"/>
</dbReference>
<evidence type="ECO:0000256" key="5">
    <source>
        <dbReference type="PIRSR" id="PIRSR004846-1"/>
    </source>
</evidence>
<dbReference type="InterPro" id="IPR005950">
    <property type="entry name" value="ModA"/>
</dbReference>
<dbReference type="GO" id="GO:1901359">
    <property type="term" value="F:tungstate binding"/>
    <property type="evidence" value="ECO:0007669"/>
    <property type="project" value="UniProtKB-ARBA"/>
</dbReference>
<dbReference type="Gene3D" id="3.40.190.10">
    <property type="entry name" value="Periplasmic binding protein-like II"/>
    <property type="match status" value="2"/>
</dbReference>
<dbReference type="SUPFAM" id="SSF53850">
    <property type="entry name" value="Periplasmic binding protein-like II"/>
    <property type="match status" value="1"/>
</dbReference>
<keyword evidence="6" id="KW-0175">Coiled coil</keyword>
<feature type="binding site" evidence="5">
    <location>
        <position position="140"/>
    </location>
    <ligand>
        <name>molybdate</name>
        <dbReference type="ChEBI" id="CHEBI:36264"/>
    </ligand>
</feature>
<dbReference type="GO" id="GO:0030973">
    <property type="term" value="F:molybdate ion binding"/>
    <property type="evidence" value="ECO:0007669"/>
    <property type="project" value="UniProtKB-ARBA"/>
</dbReference>
<dbReference type="PIRSF" id="PIRSF004846">
    <property type="entry name" value="ModA"/>
    <property type="match status" value="1"/>
</dbReference>
<dbReference type="AlphaFoldDB" id="A0A084GJI0"/>
<evidence type="ECO:0000256" key="7">
    <source>
        <dbReference type="SAM" id="SignalP"/>
    </source>
</evidence>
<evidence type="ECO:0000313" key="9">
    <source>
        <dbReference type="Proteomes" id="UP000028549"/>
    </source>
</evidence>
<dbReference type="STRING" id="246786.GS18_0219035"/>
<evidence type="ECO:0000313" key="8">
    <source>
        <dbReference type="EMBL" id="KEZ47492.1"/>
    </source>
</evidence>
<dbReference type="PANTHER" id="PTHR30632:SF0">
    <property type="entry name" value="SULFATE-BINDING PROTEIN"/>
    <property type="match status" value="1"/>
</dbReference>
<comment type="caution">
    <text evidence="8">The sequence shown here is derived from an EMBL/GenBank/DDBJ whole genome shotgun (WGS) entry which is preliminary data.</text>
</comment>
<protein>
    <recommendedName>
        <fullName evidence="10">Molybdenum ABC transporter substrate-binding protein</fullName>
    </recommendedName>
</protein>
<feature type="coiled-coil region" evidence="6">
    <location>
        <begin position="31"/>
        <end position="58"/>
    </location>
</feature>
<dbReference type="OrthoDB" id="9785015at2"/>
<dbReference type="Proteomes" id="UP000028549">
    <property type="component" value="Unassembled WGS sequence"/>
</dbReference>
<comment type="similarity">
    <text evidence="1">Belongs to the bacterial solute-binding protein ModA family.</text>
</comment>
<organism evidence="8 9">
    <name type="scientific">Metabacillus indicus</name>
    <name type="common">Bacillus indicus</name>
    <dbReference type="NCBI Taxonomy" id="246786"/>
    <lineage>
        <taxon>Bacteria</taxon>
        <taxon>Bacillati</taxon>
        <taxon>Bacillota</taxon>
        <taxon>Bacilli</taxon>
        <taxon>Bacillales</taxon>
        <taxon>Bacillaceae</taxon>
        <taxon>Metabacillus</taxon>
    </lineage>
</organism>
<keyword evidence="4 7" id="KW-0732">Signal</keyword>
<dbReference type="GO" id="GO:0015689">
    <property type="term" value="P:molybdate ion transport"/>
    <property type="evidence" value="ECO:0007669"/>
    <property type="project" value="InterPro"/>
</dbReference>
<evidence type="ECO:0000256" key="1">
    <source>
        <dbReference type="ARBA" id="ARBA00009175"/>
    </source>
</evidence>
<proteinExistence type="inferred from homology"/>
<dbReference type="PROSITE" id="PS51257">
    <property type="entry name" value="PROKAR_LIPOPROTEIN"/>
    <property type="match status" value="1"/>
</dbReference>
<name>A0A084GJI0_METID</name>
<dbReference type="InterPro" id="IPR050682">
    <property type="entry name" value="ModA/WtpA"/>
</dbReference>
<dbReference type="Pfam" id="PF13531">
    <property type="entry name" value="SBP_bac_11"/>
    <property type="match status" value="1"/>
</dbReference>
<evidence type="ECO:0000256" key="6">
    <source>
        <dbReference type="SAM" id="Coils"/>
    </source>
</evidence>
<evidence type="ECO:0008006" key="10">
    <source>
        <dbReference type="Google" id="ProtNLM"/>
    </source>
</evidence>
<feature type="binding site" evidence="5">
    <location>
        <position position="64"/>
    </location>
    <ligand>
        <name>molybdate</name>
        <dbReference type="ChEBI" id="CHEBI:36264"/>
    </ligand>
</feature>
<feature type="binding site" evidence="5">
    <location>
        <position position="167"/>
    </location>
    <ligand>
        <name>molybdate</name>
        <dbReference type="ChEBI" id="CHEBI:36264"/>
    </ligand>
</feature>
<evidence type="ECO:0000256" key="2">
    <source>
        <dbReference type="ARBA" id="ARBA00022505"/>
    </source>
</evidence>
<dbReference type="EMBL" id="JNVC02000019">
    <property type="protein sequence ID" value="KEZ47492.1"/>
    <property type="molecule type" value="Genomic_DNA"/>
</dbReference>
<dbReference type="GO" id="GO:0046872">
    <property type="term" value="F:metal ion binding"/>
    <property type="evidence" value="ECO:0007669"/>
    <property type="project" value="UniProtKB-KW"/>
</dbReference>
<feature type="binding site" evidence="5">
    <location>
        <position position="185"/>
    </location>
    <ligand>
        <name>molybdate</name>
        <dbReference type="ChEBI" id="CHEBI:36264"/>
    </ligand>
</feature>
<gene>
    <name evidence="8" type="ORF">GS18_0219035</name>
</gene>
<evidence type="ECO:0000256" key="3">
    <source>
        <dbReference type="ARBA" id="ARBA00022723"/>
    </source>
</evidence>
<reference evidence="8 9" key="1">
    <citation type="journal article" date="2005" name="Int. J. Syst. Evol. Microbiol.">
        <title>Bacillus cibi sp. nov., isolated from jeotgal, a traditional Korean fermented seafood.</title>
        <authorList>
            <person name="Yoon J.H."/>
            <person name="Lee C.H."/>
            <person name="Oh T.K."/>
        </authorList>
    </citation>
    <scope>NUCLEOTIDE SEQUENCE [LARGE SCALE GENOMIC DNA]</scope>
    <source>
        <strain evidence="8 9">DSM 16189</strain>
    </source>
</reference>
<evidence type="ECO:0000256" key="4">
    <source>
        <dbReference type="ARBA" id="ARBA00022729"/>
    </source>
</evidence>
<keyword evidence="2 5" id="KW-0500">Molybdenum</keyword>
<sequence length="256" mass="28392">MHRNYLILLLCLVLSACGGQAPPEKKTVLLISAAASLKESLQEVKEQFEKENPSIEVQMNFGSTGSLQKQIEQGAPADLLISASKPFFTELSKKGYISPSLQMDYLGNELVMVTAKEDMEMKDLPEAGKISIGIPETVPAGAYAKEALEYHGIWDMVEAKTVFAKDVRQVLSYVETGNVDAGIVYRTDAMQSQKVKQESIDPESYGDIVYPAGVLERTRHQKEAEAFYEYLKTDRAKQVFKKYGFAILPAGDEHVD</sequence>
<keyword evidence="3 5" id="KW-0479">Metal-binding</keyword>